<dbReference type="InterPro" id="IPR002347">
    <property type="entry name" value="SDR_fam"/>
</dbReference>
<gene>
    <name evidence="1" type="ORF">O9K51_02117</name>
</gene>
<comment type="caution">
    <text evidence="1">The sequence shown here is derived from an EMBL/GenBank/DDBJ whole genome shotgun (WGS) entry which is preliminary data.</text>
</comment>
<dbReference type="PRINTS" id="PR00081">
    <property type="entry name" value="GDHRDH"/>
</dbReference>
<evidence type="ECO:0000313" key="2">
    <source>
        <dbReference type="Proteomes" id="UP001163105"/>
    </source>
</evidence>
<dbReference type="InterPro" id="IPR036291">
    <property type="entry name" value="NAD(P)-bd_dom_sf"/>
</dbReference>
<sequence>MSAQTTRTIVVTGASRGLGLEFVRQLSEHTSNRWLTKGSNAGIMVGAGAEGQVPISQSTVAEWTEQVNVLGLVFFTIALVPLLEKGQEKKVVNLGSFLGDLDFARDKPDLHFSSYSVTKAAVDMANIKFHNEYKEKDFVFLSLNPGWVNTDLAGKGKGVYTKGGWPDSGFPVRIQTLDDFVSFGSVTNPATAFVQDINILNVWYELEGDPVRY</sequence>
<accession>A0AB34FY79</accession>
<organism evidence="1 2">
    <name type="scientific">Purpureocillium lavendulum</name>
    <dbReference type="NCBI Taxonomy" id="1247861"/>
    <lineage>
        <taxon>Eukaryota</taxon>
        <taxon>Fungi</taxon>
        <taxon>Dikarya</taxon>
        <taxon>Ascomycota</taxon>
        <taxon>Pezizomycotina</taxon>
        <taxon>Sordariomycetes</taxon>
        <taxon>Hypocreomycetidae</taxon>
        <taxon>Hypocreales</taxon>
        <taxon>Ophiocordycipitaceae</taxon>
        <taxon>Purpureocillium</taxon>
    </lineage>
</organism>
<dbReference type="Pfam" id="PF00106">
    <property type="entry name" value="adh_short"/>
    <property type="match status" value="1"/>
</dbReference>
<dbReference type="AlphaFoldDB" id="A0AB34FY79"/>
<protein>
    <submittedName>
        <fullName evidence="1">Oxidoreductase</fullName>
    </submittedName>
</protein>
<keyword evidence="2" id="KW-1185">Reference proteome</keyword>
<dbReference type="InterPro" id="IPR052184">
    <property type="entry name" value="SDR_enzymes"/>
</dbReference>
<evidence type="ECO:0000313" key="1">
    <source>
        <dbReference type="EMBL" id="KAJ6443731.1"/>
    </source>
</evidence>
<dbReference type="EMBL" id="JAQHRD010000002">
    <property type="protein sequence ID" value="KAJ6443731.1"/>
    <property type="molecule type" value="Genomic_DNA"/>
</dbReference>
<dbReference type="SUPFAM" id="SSF51735">
    <property type="entry name" value="NAD(P)-binding Rossmann-fold domains"/>
    <property type="match status" value="1"/>
</dbReference>
<name>A0AB34FY79_9HYPO</name>
<reference evidence="1" key="1">
    <citation type="submission" date="2023-01" db="EMBL/GenBank/DDBJ databases">
        <title>The growth and conidiation of Purpureocillium lavendulum are regulated by nitrogen source and histone H3K14 acetylation.</title>
        <authorList>
            <person name="Tang P."/>
            <person name="Han J."/>
            <person name="Zhang C."/>
            <person name="Tang P."/>
            <person name="Qi F."/>
            <person name="Zhang K."/>
            <person name="Liang L."/>
        </authorList>
    </citation>
    <scope>NUCLEOTIDE SEQUENCE</scope>
    <source>
        <strain evidence="1">YMF1.00683</strain>
    </source>
</reference>
<proteinExistence type="predicted"/>
<dbReference type="PANTHER" id="PTHR45458:SF1">
    <property type="entry name" value="SHORT CHAIN DEHYDROGENASE"/>
    <property type="match status" value="1"/>
</dbReference>
<dbReference type="Gene3D" id="3.40.50.720">
    <property type="entry name" value="NAD(P)-binding Rossmann-like Domain"/>
    <property type="match status" value="2"/>
</dbReference>
<dbReference type="PANTHER" id="PTHR45458">
    <property type="entry name" value="SHORT-CHAIN DEHYDROGENASE/REDUCTASE SDR"/>
    <property type="match status" value="1"/>
</dbReference>
<dbReference type="Proteomes" id="UP001163105">
    <property type="component" value="Unassembled WGS sequence"/>
</dbReference>
<dbReference type="GO" id="GO:0016616">
    <property type="term" value="F:oxidoreductase activity, acting on the CH-OH group of donors, NAD or NADP as acceptor"/>
    <property type="evidence" value="ECO:0007669"/>
    <property type="project" value="TreeGrafter"/>
</dbReference>